<organism evidence="2 3">
    <name type="scientific">Caenorhabditis nigoni</name>
    <dbReference type="NCBI Taxonomy" id="1611254"/>
    <lineage>
        <taxon>Eukaryota</taxon>
        <taxon>Metazoa</taxon>
        <taxon>Ecdysozoa</taxon>
        <taxon>Nematoda</taxon>
        <taxon>Chromadorea</taxon>
        <taxon>Rhabditida</taxon>
        <taxon>Rhabditina</taxon>
        <taxon>Rhabditomorpha</taxon>
        <taxon>Rhabditoidea</taxon>
        <taxon>Rhabditidae</taxon>
        <taxon>Peloderinae</taxon>
        <taxon>Caenorhabditis</taxon>
    </lineage>
</organism>
<evidence type="ECO:0000313" key="3">
    <source>
        <dbReference type="Proteomes" id="UP000230233"/>
    </source>
</evidence>
<evidence type="ECO:0000313" key="2">
    <source>
        <dbReference type="EMBL" id="PIC18971.1"/>
    </source>
</evidence>
<proteinExistence type="predicted"/>
<feature type="transmembrane region" description="Helical" evidence="1">
    <location>
        <begin position="39"/>
        <end position="58"/>
    </location>
</feature>
<dbReference type="OrthoDB" id="10351137at2759"/>
<sequence length="71" mass="8080">MFSITQVHRVAMSTILTIVIYKVLREVLEPLKNLLPTRLDLFVGSIIITIILIAVLQIDQNEDEGDFVQDI</sequence>
<keyword evidence="1" id="KW-0472">Membrane</keyword>
<accession>A0A2G5SVS4</accession>
<comment type="caution">
    <text evidence="2">The sequence shown here is derived from an EMBL/GenBank/DDBJ whole genome shotgun (WGS) entry which is preliminary data.</text>
</comment>
<name>A0A2G5SVS4_9PELO</name>
<keyword evidence="1" id="KW-1133">Transmembrane helix</keyword>
<reference evidence="3" key="1">
    <citation type="submission" date="2017-10" db="EMBL/GenBank/DDBJ databases">
        <title>Rapid genome shrinkage in a self-fertile nematode reveals novel sperm competition proteins.</title>
        <authorList>
            <person name="Yin D."/>
            <person name="Schwarz E.M."/>
            <person name="Thomas C.G."/>
            <person name="Felde R.L."/>
            <person name="Korf I.F."/>
            <person name="Cutter A.D."/>
            <person name="Schartner C.M."/>
            <person name="Ralston E.J."/>
            <person name="Meyer B.J."/>
            <person name="Haag E.S."/>
        </authorList>
    </citation>
    <scope>NUCLEOTIDE SEQUENCE [LARGE SCALE GENOMIC DNA]</scope>
    <source>
        <strain evidence="3">JU1422</strain>
    </source>
</reference>
<dbReference type="AlphaFoldDB" id="A0A2G5SVS4"/>
<dbReference type="EMBL" id="PDUG01000006">
    <property type="protein sequence ID" value="PIC18971.1"/>
    <property type="molecule type" value="Genomic_DNA"/>
</dbReference>
<keyword evidence="1" id="KW-0812">Transmembrane</keyword>
<dbReference type="Proteomes" id="UP000230233">
    <property type="component" value="Chromosome X"/>
</dbReference>
<gene>
    <name evidence="2" type="primary">Cnig_chr_X.g24676</name>
    <name evidence="2" type="ORF">B9Z55_024676</name>
</gene>
<protein>
    <submittedName>
        <fullName evidence="2">Uncharacterized protein</fullName>
    </submittedName>
</protein>
<keyword evidence="3" id="KW-1185">Reference proteome</keyword>
<evidence type="ECO:0000256" key="1">
    <source>
        <dbReference type="SAM" id="Phobius"/>
    </source>
</evidence>